<dbReference type="Gene3D" id="2.160.20.80">
    <property type="entry name" value="E3 ubiquitin-protein ligase SopA"/>
    <property type="match status" value="1"/>
</dbReference>
<dbReference type="EMBL" id="QSSQ01000039">
    <property type="protein sequence ID" value="RGL96922.1"/>
    <property type="molecule type" value="Genomic_DNA"/>
</dbReference>
<dbReference type="SUPFAM" id="SSF141571">
    <property type="entry name" value="Pentapeptide repeat-like"/>
    <property type="match status" value="1"/>
</dbReference>
<name>A0A3E4TWT2_9FIRM</name>
<dbReference type="EMBL" id="QSSQ01000036">
    <property type="protein sequence ID" value="RGL97667.1"/>
    <property type="molecule type" value="Genomic_DNA"/>
</dbReference>
<organism evidence="1 3">
    <name type="scientific">Hungatella hathewayi</name>
    <dbReference type="NCBI Taxonomy" id="154046"/>
    <lineage>
        <taxon>Bacteria</taxon>
        <taxon>Bacillati</taxon>
        <taxon>Bacillota</taxon>
        <taxon>Clostridia</taxon>
        <taxon>Lachnospirales</taxon>
        <taxon>Lachnospiraceae</taxon>
        <taxon>Hungatella</taxon>
    </lineage>
</organism>
<proteinExistence type="predicted"/>
<accession>A0A3E4TWT2</accession>
<evidence type="ECO:0008006" key="4">
    <source>
        <dbReference type="Google" id="ProtNLM"/>
    </source>
</evidence>
<dbReference type="Proteomes" id="UP000261257">
    <property type="component" value="Unassembled WGS sequence"/>
</dbReference>
<evidence type="ECO:0000313" key="2">
    <source>
        <dbReference type="EMBL" id="RGL97667.1"/>
    </source>
</evidence>
<dbReference type="Pfam" id="PF13599">
    <property type="entry name" value="Pentapeptide_4"/>
    <property type="match status" value="1"/>
</dbReference>
<dbReference type="InterPro" id="IPR001646">
    <property type="entry name" value="5peptide_repeat"/>
</dbReference>
<reference evidence="1 3" key="1">
    <citation type="submission" date="2018-08" db="EMBL/GenBank/DDBJ databases">
        <title>A genome reference for cultivated species of the human gut microbiota.</title>
        <authorList>
            <person name="Zou Y."/>
            <person name="Xue W."/>
            <person name="Luo G."/>
        </authorList>
    </citation>
    <scope>NUCLEOTIDE SEQUENCE [LARGE SCALE GENOMIC DNA]</scope>
    <source>
        <strain evidence="1 3">TF05-11AC</strain>
    </source>
</reference>
<evidence type="ECO:0000313" key="1">
    <source>
        <dbReference type="EMBL" id="RGL96922.1"/>
    </source>
</evidence>
<sequence length="325" mass="39129">MCMDREHVMSEFKQEIATTLQDYRNHITSHILERSEQLEFWVKAAMNELGTKMEIQEKEYVSFLYISTLKTDLIQRNYRFLIQAMNIRWYFDEEPLEVYFSARDLFEPLEQLWDKLNQKSRDCQGMVNKYDVEHIIFDELAFLDALISRILRYRLRNWEEKGIFSNVTCSPYWFLKWGEYRDQSEFIIHTDREEKDGSVWRGELKKALHKPETMVFSYWYRGEYEDSSMSELDMRFMVFEDSKLRRMEFRRCNLEGIRLSNCTLTDCSFEDCNLYGADFTTCTFERVSFHNADLAEAIFPAFSVPFLHLTPEQLQTIQLAKEESE</sequence>
<protein>
    <recommendedName>
        <fullName evidence="4">Pentapeptide repeat-containing protein</fullName>
    </recommendedName>
</protein>
<gene>
    <name evidence="2" type="ORF">DXC39_25025</name>
    <name evidence="1" type="ORF">DXC39_26275</name>
</gene>
<comment type="caution">
    <text evidence="1">The sequence shown here is derived from an EMBL/GenBank/DDBJ whole genome shotgun (WGS) entry which is preliminary data.</text>
</comment>
<dbReference type="AlphaFoldDB" id="A0A3E4TWT2"/>
<evidence type="ECO:0000313" key="3">
    <source>
        <dbReference type="Proteomes" id="UP000261257"/>
    </source>
</evidence>